<keyword evidence="4" id="KW-1185">Reference proteome</keyword>
<feature type="region of interest" description="Disordered" evidence="2">
    <location>
        <begin position="1"/>
        <end position="194"/>
    </location>
</feature>
<feature type="compositionally biased region" description="Polar residues" evidence="2">
    <location>
        <begin position="586"/>
        <end position="600"/>
    </location>
</feature>
<feature type="compositionally biased region" description="Polar residues" evidence="2">
    <location>
        <begin position="166"/>
        <end position="194"/>
    </location>
</feature>
<keyword evidence="1" id="KW-0175">Coiled coil</keyword>
<dbReference type="Proteomes" id="UP000708148">
    <property type="component" value="Unassembled WGS sequence"/>
</dbReference>
<name>A0A8S1IVG4_9CHLO</name>
<feature type="compositionally biased region" description="Basic and acidic residues" evidence="2">
    <location>
        <begin position="94"/>
        <end position="108"/>
    </location>
</feature>
<accession>A0A8S1IVG4</accession>
<evidence type="ECO:0000256" key="2">
    <source>
        <dbReference type="SAM" id="MobiDB-lite"/>
    </source>
</evidence>
<protein>
    <submittedName>
        <fullName evidence="3">Uncharacterized protein</fullName>
    </submittedName>
</protein>
<gene>
    <name evidence="3" type="ORF">OSTQU699_LOCUS3193</name>
</gene>
<sequence length="726" mass="79686">MAAPTLRTRKRVDYSSATCPSPGWYRVKPTAEPAMAIVPEEGDRAARKRRGAKAGSEAKGTGPSPDEGSAPRRSLRKRVPSMEQGGRGQEGDPVEVRRDDGAVRRSVEENGDGEAAVPRAKKRRSSHSSASGRSKRRSQKTLTPVEEADCESPKGVGLSRPALQDVSMNQSRGESKSGPSTKPASIAATMQQRSHNTEIEVAAELDARMSCEGNKSKRLAEMVDILNQHRNLCIDYSKLRQEKQIEPEETVERDREAYEYVKTSFMKLCDQLQQDVDHQAQLVKAATDAEADARSQLVKVQNEVADMRAKLNNAESELGLIRAEQQQWREEAAQLKTRTADLERELASAKAELSAGKEENDLLRAQAEKDLAESREGRIADVAVLQEQLDWAKEELAQCRNDVQVIEDQLKASRAECAVLEGRCQMAVDQTVEVCVVREDAARRGAVEVLPKPILGNVGDQTSPWHCSPPLAKPGAEQETATVSGGDGLCEARMVPTQPRIDNEWLSEVVPWTAPVRNRPFLRRQSVHEKALFGTAECPERVYKFGDVTPELSFQVNSPSPGAPAEEGATEQWPADGCSPRHGMQHTDNAGRGSSQTLQALHQPPQPSSPFASDLPSWLLGLKVKHQTAGGGLRFLHEASKYEFEVSPCKSTSPRLAEDQQPGEELEYRPVTLGEAEDLLPVGYKERFRFLKRHGHDFVDVAMTALASAAPKGRVHDAVHALEAAS</sequence>
<feature type="coiled-coil region" evidence="1">
    <location>
        <begin position="283"/>
        <end position="423"/>
    </location>
</feature>
<dbReference type="AlphaFoldDB" id="A0A8S1IVG4"/>
<evidence type="ECO:0000313" key="3">
    <source>
        <dbReference type="EMBL" id="CAD7697832.1"/>
    </source>
</evidence>
<comment type="caution">
    <text evidence="3">The sequence shown here is derived from an EMBL/GenBank/DDBJ whole genome shotgun (WGS) entry which is preliminary data.</text>
</comment>
<evidence type="ECO:0000313" key="4">
    <source>
        <dbReference type="Proteomes" id="UP000708148"/>
    </source>
</evidence>
<proteinExistence type="predicted"/>
<dbReference type="EMBL" id="CAJHUC010000719">
    <property type="protein sequence ID" value="CAD7697832.1"/>
    <property type="molecule type" value="Genomic_DNA"/>
</dbReference>
<feature type="region of interest" description="Disordered" evidence="2">
    <location>
        <begin position="554"/>
        <end position="612"/>
    </location>
</feature>
<reference evidence="3" key="1">
    <citation type="submission" date="2020-12" db="EMBL/GenBank/DDBJ databases">
        <authorList>
            <person name="Iha C."/>
        </authorList>
    </citation>
    <scope>NUCLEOTIDE SEQUENCE</scope>
</reference>
<evidence type="ECO:0000256" key="1">
    <source>
        <dbReference type="SAM" id="Coils"/>
    </source>
</evidence>
<organism evidence="3 4">
    <name type="scientific">Ostreobium quekettii</name>
    <dbReference type="NCBI Taxonomy" id="121088"/>
    <lineage>
        <taxon>Eukaryota</taxon>
        <taxon>Viridiplantae</taxon>
        <taxon>Chlorophyta</taxon>
        <taxon>core chlorophytes</taxon>
        <taxon>Ulvophyceae</taxon>
        <taxon>TCBD clade</taxon>
        <taxon>Bryopsidales</taxon>
        <taxon>Ostreobineae</taxon>
        <taxon>Ostreobiaceae</taxon>
        <taxon>Ostreobium</taxon>
    </lineage>
</organism>